<feature type="transmembrane region" description="Helical" evidence="1">
    <location>
        <begin position="110"/>
        <end position="133"/>
    </location>
</feature>
<evidence type="ECO:0000313" key="2">
    <source>
        <dbReference type="EMBL" id="TWU48151.1"/>
    </source>
</evidence>
<comment type="caution">
    <text evidence="2">The sequence shown here is derived from an EMBL/GenBank/DDBJ whole genome shotgun (WGS) entry which is preliminary data.</text>
</comment>
<dbReference type="EMBL" id="SJPX01000005">
    <property type="protein sequence ID" value="TWU48151.1"/>
    <property type="molecule type" value="Genomic_DNA"/>
</dbReference>
<reference evidence="2 3" key="1">
    <citation type="submission" date="2019-02" db="EMBL/GenBank/DDBJ databases">
        <title>Deep-cultivation of Planctomycetes and their phenomic and genomic characterization uncovers novel biology.</title>
        <authorList>
            <person name="Wiegand S."/>
            <person name="Jogler M."/>
            <person name="Boedeker C."/>
            <person name="Pinto D."/>
            <person name="Vollmers J."/>
            <person name="Rivas-Marin E."/>
            <person name="Kohn T."/>
            <person name="Peeters S.H."/>
            <person name="Heuer A."/>
            <person name="Rast P."/>
            <person name="Oberbeckmann S."/>
            <person name="Bunk B."/>
            <person name="Jeske O."/>
            <person name="Meyerdierks A."/>
            <person name="Storesund J.E."/>
            <person name="Kallscheuer N."/>
            <person name="Luecker S."/>
            <person name="Lage O.M."/>
            <person name="Pohl T."/>
            <person name="Merkel B.J."/>
            <person name="Hornburger P."/>
            <person name="Mueller R.-W."/>
            <person name="Bruemmer F."/>
            <person name="Labrenz M."/>
            <person name="Spormann A.M."/>
            <person name="Op Den Camp H."/>
            <person name="Overmann J."/>
            <person name="Amann R."/>
            <person name="Jetten M.S.M."/>
            <person name="Mascher T."/>
            <person name="Medema M.H."/>
            <person name="Devos D.P."/>
            <person name="Kaster A.-K."/>
            <person name="Ovreas L."/>
            <person name="Rohde M."/>
            <person name="Galperin M.Y."/>
            <person name="Jogler C."/>
        </authorList>
    </citation>
    <scope>NUCLEOTIDE SEQUENCE [LARGE SCALE GENOMIC DNA]</scope>
    <source>
        <strain evidence="2 3">Poly59</strain>
    </source>
</reference>
<name>A0A5C6EKQ6_9BACT</name>
<evidence type="ECO:0000256" key="1">
    <source>
        <dbReference type="SAM" id="Phobius"/>
    </source>
</evidence>
<dbReference type="AlphaFoldDB" id="A0A5C6EKQ6"/>
<gene>
    <name evidence="2" type="ORF">Poly59_49970</name>
</gene>
<evidence type="ECO:0000313" key="3">
    <source>
        <dbReference type="Proteomes" id="UP000317977"/>
    </source>
</evidence>
<proteinExistence type="predicted"/>
<dbReference type="Proteomes" id="UP000317977">
    <property type="component" value="Unassembled WGS sequence"/>
</dbReference>
<keyword evidence="1" id="KW-0812">Transmembrane</keyword>
<keyword evidence="1" id="KW-1133">Transmembrane helix</keyword>
<organism evidence="2 3">
    <name type="scientific">Rubripirellula reticaptiva</name>
    <dbReference type="NCBI Taxonomy" id="2528013"/>
    <lineage>
        <taxon>Bacteria</taxon>
        <taxon>Pseudomonadati</taxon>
        <taxon>Planctomycetota</taxon>
        <taxon>Planctomycetia</taxon>
        <taxon>Pirellulales</taxon>
        <taxon>Pirellulaceae</taxon>
        <taxon>Rubripirellula</taxon>
    </lineage>
</organism>
<accession>A0A5C6EKQ6</accession>
<keyword evidence="3" id="KW-1185">Reference proteome</keyword>
<keyword evidence="1" id="KW-0472">Membrane</keyword>
<protein>
    <submittedName>
        <fullName evidence="2">Uncharacterized protein</fullName>
    </submittedName>
</protein>
<sequence length="137" mass="14876">MTYKEFTPPKPLQDCTQICLSKTDTATSSRVARVSERLAYVNAAQVKEWQLSVAKHCAVLTQCLKVAAPEVIKPESLRLSFGDFGFASLSQFPGLSFVLLGQLLDGFLQLVAIIFADLFVLFGRVGCFVGVAADIAD</sequence>